<evidence type="ECO:0000313" key="3">
    <source>
        <dbReference type="Proteomes" id="UP000215137"/>
    </source>
</evidence>
<feature type="signal peptide" evidence="1">
    <location>
        <begin position="1"/>
        <end position="22"/>
    </location>
</feature>
<keyword evidence="3" id="KW-1185">Reference proteome</keyword>
<protein>
    <recommendedName>
        <fullName evidence="4">Group-specific protein</fullName>
    </recommendedName>
</protein>
<sequence>MKKMLILLFFALLLSFVSTVSAQGLPQVELFDVEVNDVVKKRPPNEQIQQEATSILQSINGIYVKINPMPKDGYMVRIPLAPSLTVKNKWFNDFINEMVLIIPEEEEPYIMLLDDENHPHFLIAQRDFYQIVTLIIGESNSLR</sequence>
<feature type="chain" id="PRO_5012286781" description="Group-specific protein" evidence="1">
    <location>
        <begin position="23"/>
        <end position="143"/>
    </location>
</feature>
<dbReference type="RefSeq" id="WP_095373216.1">
    <property type="nucleotide sequence ID" value="NZ_CP022983.1"/>
</dbReference>
<keyword evidence="1" id="KW-0732">Signal</keyword>
<dbReference type="KEGG" id="bko:CKF48_21480"/>
<dbReference type="Proteomes" id="UP000215137">
    <property type="component" value="Chromosome"/>
</dbReference>
<reference evidence="2 3" key="1">
    <citation type="submission" date="2017-08" db="EMBL/GenBank/DDBJ databases">
        <title>Complete Genome Sequence of Bacillus kochii Oregon-R-modENCODE STRAIN BDGP4, isolated from Drosophila melanogaster gut.</title>
        <authorList>
            <person name="Wan K.H."/>
            <person name="Yu C."/>
            <person name="Park S."/>
            <person name="Hammonds A.S."/>
            <person name="Booth B.W."/>
            <person name="Celniker S.E."/>
        </authorList>
    </citation>
    <scope>NUCLEOTIDE SEQUENCE [LARGE SCALE GENOMIC DNA]</scope>
    <source>
        <strain evidence="2 3">BDGP4</strain>
    </source>
</reference>
<evidence type="ECO:0000313" key="2">
    <source>
        <dbReference type="EMBL" id="ASV69652.1"/>
    </source>
</evidence>
<proteinExistence type="predicted"/>
<name>A0A248TNB6_9BACI</name>
<dbReference type="EMBL" id="CP022983">
    <property type="protein sequence ID" value="ASV69652.1"/>
    <property type="molecule type" value="Genomic_DNA"/>
</dbReference>
<evidence type="ECO:0008006" key="4">
    <source>
        <dbReference type="Google" id="ProtNLM"/>
    </source>
</evidence>
<evidence type="ECO:0000256" key="1">
    <source>
        <dbReference type="SAM" id="SignalP"/>
    </source>
</evidence>
<organism evidence="2 3">
    <name type="scientific">Cytobacillus kochii</name>
    <dbReference type="NCBI Taxonomy" id="859143"/>
    <lineage>
        <taxon>Bacteria</taxon>
        <taxon>Bacillati</taxon>
        <taxon>Bacillota</taxon>
        <taxon>Bacilli</taxon>
        <taxon>Bacillales</taxon>
        <taxon>Bacillaceae</taxon>
        <taxon>Cytobacillus</taxon>
    </lineage>
</organism>
<accession>A0A248TNB6</accession>
<gene>
    <name evidence="2" type="ORF">CKF48_21480</name>
</gene>
<dbReference type="AlphaFoldDB" id="A0A248TNB6"/>